<comment type="caution">
    <text evidence="2">The sequence shown here is derived from an EMBL/GenBank/DDBJ whole genome shotgun (WGS) entry which is preliminary data.</text>
</comment>
<dbReference type="Proteomes" id="UP000477849">
    <property type="component" value="Unassembled WGS sequence"/>
</dbReference>
<accession>A0A6M1RYH1</accession>
<reference evidence="2 3" key="1">
    <citation type="submission" date="2020-02" db="EMBL/GenBank/DDBJ databases">
        <title>Genome sequence of the type strain CCBAU10050 of Rhizobium daejeonense.</title>
        <authorList>
            <person name="Gao J."/>
            <person name="Sun J."/>
        </authorList>
    </citation>
    <scope>NUCLEOTIDE SEQUENCE [LARGE SCALE GENOMIC DNA]</scope>
    <source>
        <strain evidence="2 3">CCBAU10050</strain>
    </source>
</reference>
<dbReference type="RefSeq" id="WP_163898979.1">
    <property type="nucleotide sequence ID" value="NZ_CP048427.1"/>
</dbReference>
<feature type="compositionally biased region" description="Basic and acidic residues" evidence="1">
    <location>
        <begin position="74"/>
        <end position="85"/>
    </location>
</feature>
<evidence type="ECO:0000313" key="2">
    <source>
        <dbReference type="EMBL" id="NGO63915.1"/>
    </source>
</evidence>
<gene>
    <name evidence="2" type="ORF">G6N76_09525</name>
</gene>
<organism evidence="2 3">
    <name type="scientific">Rhizobium daejeonense</name>
    <dbReference type="NCBI Taxonomy" id="240521"/>
    <lineage>
        <taxon>Bacteria</taxon>
        <taxon>Pseudomonadati</taxon>
        <taxon>Pseudomonadota</taxon>
        <taxon>Alphaproteobacteria</taxon>
        <taxon>Hyphomicrobiales</taxon>
        <taxon>Rhizobiaceae</taxon>
        <taxon>Rhizobium/Agrobacterium group</taxon>
        <taxon>Rhizobium</taxon>
    </lineage>
</organism>
<dbReference type="AlphaFoldDB" id="A0A6M1RYH1"/>
<protein>
    <submittedName>
        <fullName evidence="2">Uncharacterized protein</fullName>
    </submittedName>
</protein>
<name>A0A6M1RYH1_9HYPH</name>
<dbReference type="EMBL" id="JAAKZH010000003">
    <property type="protein sequence ID" value="NGO63915.1"/>
    <property type="molecule type" value="Genomic_DNA"/>
</dbReference>
<evidence type="ECO:0000313" key="3">
    <source>
        <dbReference type="Proteomes" id="UP000477849"/>
    </source>
</evidence>
<keyword evidence="3" id="KW-1185">Reference proteome</keyword>
<evidence type="ECO:0000256" key="1">
    <source>
        <dbReference type="SAM" id="MobiDB-lite"/>
    </source>
</evidence>
<sequence>MRPHEARRLAEQFHADFMPTRQHDSLEVIANLTADTNTSKVLAAVAGWHERRRNRRSLAISQALRAASGTKPRHVNDNSQRRKVA</sequence>
<proteinExistence type="predicted"/>
<feature type="region of interest" description="Disordered" evidence="1">
    <location>
        <begin position="64"/>
        <end position="85"/>
    </location>
</feature>